<dbReference type="AlphaFoldDB" id="A0AAW6UEX2"/>
<dbReference type="GO" id="GO:0008237">
    <property type="term" value="F:metallopeptidase activity"/>
    <property type="evidence" value="ECO:0007669"/>
    <property type="project" value="InterPro"/>
</dbReference>
<dbReference type="Gene3D" id="3.40.390.10">
    <property type="entry name" value="Collagenase (Catalytic Domain)"/>
    <property type="match status" value="1"/>
</dbReference>
<dbReference type="SUPFAM" id="SSF55486">
    <property type="entry name" value="Metalloproteases ('zincins'), catalytic domain"/>
    <property type="match status" value="1"/>
</dbReference>
<protein>
    <recommendedName>
        <fullName evidence="3">Peptidase M10 metallopeptidase domain-containing protein</fullName>
    </recommendedName>
</protein>
<accession>A0AAW6UEX2</accession>
<evidence type="ECO:0000313" key="1">
    <source>
        <dbReference type="EMBL" id="MDI6453568.1"/>
    </source>
</evidence>
<proteinExistence type="predicted"/>
<gene>
    <name evidence="1" type="ORF">QJ521_08310</name>
</gene>
<name>A0AAW6UEX2_9MOLU</name>
<keyword evidence="2" id="KW-1185">Reference proteome</keyword>
<reference evidence="1" key="1">
    <citation type="submission" date="2023-05" db="EMBL/GenBank/DDBJ databases">
        <title>Mariniplasma microaerophilum sp. nov., a novel anaerobic mollicute isolated from terrestrial mud volcano, Taman Peninsula, Russia.</title>
        <authorList>
            <person name="Khomyakova M.A."/>
            <person name="Merkel A.Y."/>
            <person name="Slobodkin A.I."/>
        </authorList>
    </citation>
    <scope>NUCLEOTIDE SEQUENCE</scope>
    <source>
        <strain evidence="1">M4Ah</strain>
    </source>
</reference>
<dbReference type="InterPro" id="IPR024079">
    <property type="entry name" value="MetalloPept_cat_dom_sf"/>
</dbReference>
<dbReference type="Proteomes" id="UP001431532">
    <property type="component" value="Unassembled WGS sequence"/>
</dbReference>
<evidence type="ECO:0008006" key="3">
    <source>
        <dbReference type="Google" id="ProtNLM"/>
    </source>
</evidence>
<evidence type="ECO:0000313" key="2">
    <source>
        <dbReference type="Proteomes" id="UP001431532"/>
    </source>
</evidence>
<dbReference type="EMBL" id="JASCXW010000035">
    <property type="protein sequence ID" value="MDI6453568.1"/>
    <property type="molecule type" value="Genomic_DNA"/>
</dbReference>
<sequence length="194" mass="21855">MLTQQGQMKTNANPNAIQYYIANLPYKYRTAMQKAATVYSSNELESYITITTSMTNSNSTYKAELFVPPPPAPPGSCDNPLGCDTVVINIMTGDGTEAIAINHLKYDLNDNSKIVGSTVYFDDMIMIDFFQVQKNYIAIHELGHTLGLKDLFDDDDVSYQNKSVMYGKGEYSINVLYKFDIANILWHYKYGYIG</sequence>
<dbReference type="RefSeq" id="WP_282840002.1">
    <property type="nucleotide sequence ID" value="NZ_JASCXW010000035.1"/>
</dbReference>
<comment type="caution">
    <text evidence="1">The sequence shown here is derived from an EMBL/GenBank/DDBJ whole genome shotgun (WGS) entry which is preliminary data.</text>
</comment>
<organism evidence="1 2">
    <name type="scientific">Peloplasma aerotolerans</name>
    <dbReference type="NCBI Taxonomy" id="3044389"/>
    <lineage>
        <taxon>Bacteria</taxon>
        <taxon>Bacillati</taxon>
        <taxon>Mycoplasmatota</taxon>
        <taxon>Mollicutes</taxon>
        <taxon>Acholeplasmatales</taxon>
        <taxon>Acholeplasmataceae</taxon>
        <taxon>Peloplasma</taxon>
    </lineage>
</organism>